<dbReference type="PANTHER" id="PTHR36441:SF1">
    <property type="entry name" value="DUF503 DOMAIN-CONTAINING PROTEIN"/>
    <property type="match status" value="1"/>
</dbReference>
<sequence length="93" mass="10307">MKIGCLEVTLGVPFVTSLKEKRMIVRSLVAKIRNQFNVSVHEVGALDVHQQIVLGVTTGSNSEATLHSVLDHVINFIESNYDVSVEEVIKDIF</sequence>
<dbReference type="EMBL" id="AP028127">
    <property type="protein sequence ID" value="BEH90875.1"/>
    <property type="molecule type" value="Genomic_DNA"/>
</dbReference>
<gene>
    <name evidence="1" type="ORF">T23_09770</name>
</gene>
<dbReference type="InterPro" id="IPR036746">
    <property type="entry name" value="TT1725-like_sf"/>
</dbReference>
<evidence type="ECO:0000313" key="2">
    <source>
        <dbReference type="Proteomes" id="UP001432099"/>
    </source>
</evidence>
<dbReference type="Pfam" id="PF04456">
    <property type="entry name" value="DUF503"/>
    <property type="match status" value="1"/>
</dbReference>
<evidence type="ECO:0008006" key="3">
    <source>
        <dbReference type="Google" id="ProtNLM"/>
    </source>
</evidence>
<proteinExistence type="predicted"/>
<accession>A0ABN6ZB00</accession>
<reference evidence="1" key="1">
    <citation type="journal article" date="2024" name="Int. J. Syst. Evol. Microbiol.">
        <title>Turicibacter faecis sp. nov., isolated from faeces of heart failure mouse model.</title>
        <authorList>
            <person name="Imamura Y."/>
            <person name="Motooka D."/>
            <person name="Nakajima Y."/>
            <person name="Ito S."/>
            <person name="Kitakaze M."/>
            <person name="Iida T."/>
            <person name="Nakamura S."/>
        </authorList>
    </citation>
    <scope>NUCLEOTIDE SEQUENCE</scope>
    <source>
        <strain evidence="1">TC023</strain>
    </source>
</reference>
<dbReference type="SUPFAM" id="SSF103007">
    <property type="entry name" value="Hypothetical protein TT1725"/>
    <property type="match status" value="1"/>
</dbReference>
<dbReference type="RefSeq" id="WP_161831393.1">
    <property type="nucleotide sequence ID" value="NZ_AP028127.1"/>
</dbReference>
<dbReference type="Proteomes" id="UP001432099">
    <property type="component" value="Chromosome"/>
</dbReference>
<dbReference type="InterPro" id="IPR007546">
    <property type="entry name" value="DUF503"/>
</dbReference>
<name>A0ABN6ZB00_9FIRM</name>
<dbReference type="PANTHER" id="PTHR36441">
    <property type="entry name" value="HYPOTHETICAL CYTOSOLIC PROTEIN"/>
    <property type="match status" value="1"/>
</dbReference>
<keyword evidence="2" id="KW-1185">Reference proteome</keyword>
<organism evidence="1 2">
    <name type="scientific">Turicibacter faecis</name>
    <dbReference type="NCBI Taxonomy" id="2963365"/>
    <lineage>
        <taxon>Bacteria</taxon>
        <taxon>Bacillati</taxon>
        <taxon>Bacillota</taxon>
        <taxon>Erysipelotrichia</taxon>
        <taxon>Erysipelotrichales</taxon>
        <taxon>Turicibacteraceae</taxon>
        <taxon>Turicibacter</taxon>
    </lineage>
</organism>
<dbReference type="Gene3D" id="3.30.70.1120">
    <property type="entry name" value="TT1725-like"/>
    <property type="match status" value="1"/>
</dbReference>
<protein>
    <recommendedName>
        <fullName evidence="3">DUF503 domain-containing protein</fullName>
    </recommendedName>
</protein>
<evidence type="ECO:0000313" key="1">
    <source>
        <dbReference type="EMBL" id="BEH90875.1"/>
    </source>
</evidence>